<sequence>MGLCSSERANVRFLLACKMLNLAQRKTTSKPRRKGQCPSLVRLYSNDSAENSTGKRCTLCLQGCLIRTLITRPEDLP</sequence>
<name>A0A0S4KQV7_9BACT</name>
<dbReference type="AlphaFoldDB" id="A0A0S4KQV7"/>
<accession>A0A0S4KQV7</accession>
<keyword evidence="2" id="KW-1185">Reference proteome</keyword>
<dbReference type="EMBL" id="LN885086">
    <property type="protein sequence ID" value="CUQ65680.1"/>
    <property type="molecule type" value="Genomic_DNA"/>
</dbReference>
<protein>
    <submittedName>
        <fullName evidence="1">Uncharacterized protein</fullName>
    </submittedName>
</protein>
<gene>
    <name evidence="1" type="ORF">NITINOP_0705</name>
</gene>
<reference evidence="2" key="1">
    <citation type="submission" date="2015-09" db="EMBL/GenBank/DDBJ databases">
        <authorList>
            <person name="Daims H."/>
        </authorList>
    </citation>
    <scope>NUCLEOTIDE SEQUENCE [LARGE SCALE GENOMIC DNA]</scope>
</reference>
<evidence type="ECO:0000313" key="1">
    <source>
        <dbReference type="EMBL" id="CUQ65680.1"/>
    </source>
</evidence>
<dbReference type="KEGG" id="nio:NITINOP_0705"/>
<dbReference type="Proteomes" id="UP000066284">
    <property type="component" value="Chromosome 1"/>
</dbReference>
<proteinExistence type="predicted"/>
<organism evidence="1 2">
    <name type="scientific">Candidatus Nitrospira inopinata</name>
    <dbReference type="NCBI Taxonomy" id="1715989"/>
    <lineage>
        <taxon>Bacteria</taxon>
        <taxon>Pseudomonadati</taxon>
        <taxon>Nitrospirota</taxon>
        <taxon>Nitrospiria</taxon>
        <taxon>Nitrospirales</taxon>
        <taxon>Nitrospiraceae</taxon>
        <taxon>Nitrospira</taxon>
    </lineage>
</organism>
<evidence type="ECO:0000313" key="2">
    <source>
        <dbReference type="Proteomes" id="UP000066284"/>
    </source>
</evidence>